<comment type="subcellular location">
    <subcellularLocation>
        <location evidence="1">Endomembrane system</location>
    </subcellularLocation>
</comment>
<comment type="similarity">
    <text evidence="2">Belongs to the UPF0754 family.</text>
</comment>
<feature type="transmembrane region" description="Helical" evidence="6">
    <location>
        <begin position="20"/>
        <end position="43"/>
    </location>
</feature>
<evidence type="ECO:0000313" key="8">
    <source>
        <dbReference type="Proteomes" id="UP001303532"/>
    </source>
</evidence>
<accession>A0ABZ0KUB9</accession>
<evidence type="ECO:0000256" key="3">
    <source>
        <dbReference type="ARBA" id="ARBA00022692"/>
    </source>
</evidence>
<gene>
    <name evidence="7" type="ORF">PGH26_11515</name>
</gene>
<feature type="transmembrane region" description="Helical" evidence="6">
    <location>
        <begin position="374"/>
        <end position="395"/>
    </location>
</feature>
<dbReference type="Proteomes" id="UP001303532">
    <property type="component" value="Chromosome"/>
</dbReference>
<name>A0ABZ0KUB9_9BACL</name>
<keyword evidence="3 6" id="KW-0812">Transmembrane</keyword>
<dbReference type="PANTHER" id="PTHR35791">
    <property type="entry name" value="UPF0754 MEMBRANE PROTEIN YHEB"/>
    <property type="match status" value="1"/>
</dbReference>
<reference evidence="7 8" key="1">
    <citation type="submission" date="2023-01" db="EMBL/GenBank/DDBJ databases">
        <title>Sporosarcina sp. nov., isolated from Korean tranditional fermented seafood 'Jeotgal'.</title>
        <authorList>
            <person name="Yang A.-I."/>
        </authorList>
    </citation>
    <scope>NUCLEOTIDE SEQUENCE [LARGE SCALE GENOMIC DNA]</scope>
    <source>
        <strain evidence="7 8">B2O-1</strain>
    </source>
</reference>
<evidence type="ECO:0000256" key="1">
    <source>
        <dbReference type="ARBA" id="ARBA00004308"/>
    </source>
</evidence>
<keyword evidence="8" id="KW-1185">Reference proteome</keyword>
<sequence>MLFCYKMKEIEQEKVKRLEFIWIILFMALIGAVIGGFTNHLAIKMLFRPHEAKYIGSWRIPFTPGLIPKRRDELAVQLGRTVTNYLLTPDTFRKRLLTPDMAAKAEQFVQSRLEKEIFNSERTIAEWLELAGVSDLELVLERKTSALIDARFDAAKQAILSGTVEEKVPEKWLLEAETHIPAVTSYVLTRADQFVDSYEGKVMFQRLITDFLESKGTLGGMVKMFFGDSNSLVEKVQREAKKFISAPGTAQLIETMLTKEWTKLKQRPMEELAGGFDWDGLGISLRNYLLKELDVANRLAKPIHDYWPAGAEWTAVNLTPKVIEFAFTQAEIQLEQSLKRLKLDQIVKEQVDTFPVSVLEDLVLGISKREFKMITVLGALLGGMIGIVQGLIVYFTNLT</sequence>
<proteinExistence type="inferred from homology"/>
<dbReference type="InterPro" id="IPR007383">
    <property type="entry name" value="DUF445"/>
</dbReference>
<dbReference type="PANTHER" id="PTHR35791:SF1">
    <property type="entry name" value="UPF0754 MEMBRANE PROTEIN YHEB"/>
    <property type="match status" value="1"/>
</dbReference>
<keyword evidence="5 6" id="KW-0472">Membrane</keyword>
<evidence type="ECO:0000256" key="2">
    <source>
        <dbReference type="ARBA" id="ARBA00008053"/>
    </source>
</evidence>
<evidence type="ECO:0000256" key="5">
    <source>
        <dbReference type="ARBA" id="ARBA00023136"/>
    </source>
</evidence>
<organism evidence="7 8">
    <name type="scientific">Sporosarcina jeotgali</name>
    <dbReference type="NCBI Taxonomy" id="3020056"/>
    <lineage>
        <taxon>Bacteria</taxon>
        <taxon>Bacillati</taxon>
        <taxon>Bacillota</taxon>
        <taxon>Bacilli</taxon>
        <taxon>Bacillales</taxon>
        <taxon>Caryophanaceae</taxon>
        <taxon>Sporosarcina</taxon>
    </lineage>
</organism>
<evidence type="ECO:0000256" key="6">
    <source>
        <dbReference type="SAM" id="Phobius"/>
    </source>
</evidence>
<dbReference type="RefSeq" id="WP_323691219.1">
    <property type="nucleotide sequence ID" value="NZ_CP116341.1"/>
</dbReference>
<protein>
    <submittedName>
        <fullName evidence="7">DUF445 family protein</fullName>
    </submittedName>
</protein>
<evidence type="ECO:0000256" key="4">
    <source>
        <dbReference type="ARBA" id="ARBA00022989"/>
    </source>
</evidence>
<dbReference type="Pfam" id="PF04286">
    <property type="entry name" value="DUF445"/>
    <property type="match status" value="1"/>
</dbReference>
<keyword evidence="4 6" id="KW-1133">Transmembrane helix</keyword>
<dbReference type="EMBL" id="CP116341">
    <property type="protein sequence ID" value="WOV83525.1"/>
    <property type="molecule type" value="Genomic_DNA"/>
</dbReference>
<evidence type="ECO:0000313" key="7">
    <source>
        <dbReference type="EMBL" id="WOV83525.1"/>
    </source>
</evidence>